<dbReference type="Proteomes" id="UP000322887">
    <property type="component" value="Chromosome"/>
</dbReference>
<keyword evidence="2" id="KW-1185">Reference proteome</keyword>
<dbReference type="GeneID" id="98647145"/>
<organism evidence="1 2">
    <name type="scientific">Gimesia maris</name>
    <dbReference type="NCBI Taxonomy" id="122"/>
    <lineage>
        <taxon>Bacteria</taxon>
        <taxon>Pseudomonadati</taxon>
        <taxon>Planctomycetota</taxon>
        <taxon>Planctomycetia</taxon>
        <taxon>Planctomycetales</taxon>
        <taxon>Planctomycetaceae</taxon>
        <taxon>Gimesia</taxon>
    </lineage>
</organism>
<dbReference type="RefSeq" id="WP_002646190.1">
    <property type="nucleotide sequence ID" value="NZ_CP042910.1"/>
</dbReference>
<evidence type="ECO:0000313" key="1">
    <source>
        <dbReference type="EMBL" id="QEG16717.1"/>
    </source>
</evidence>
<proteinExistence type="predicted"/>
<protein>
    <submittedName>
        <fullName evidence="1">Uncharacterized protein</fullName>
    </submittedName>
</protein>
<sequence length="242" mass="27869">MTRSEQKDEELESVVALMSHLGMDCLVKSDDPPDAVLETESGKIGVEVMDVMADQPGECRQRKAEEEKIYKLAKDHLQSDPRISPHWICFKFHQKYLKEKLRARNAKVLCDFVRMNLAKSIVPECYEDAEGNEDGVNLPVEFEQIKLSLVEDWPARLPPPNSGGFYSDQTGPEVAKAIAKKESKLPEYLKRCDQCWLLLVTIPDHAMGLFEWSLEKEDHTFDTGFDRVFLYDRINWAVYELK</sequence>
<gene>
    <name evidence="1" type="ORF">GmarT_25840</name>
</gene>
<evidence type="ECO:0000313" key="2">
    <source>
        <dbReference type="Proteomes" id="UP000322887"/>
    </source>
</evidence>
<name>A0ABX5YMC8_9PLAN</name>
<dbReference type="EMBL" id="CP042910">
    <property type="protein sequence ID" value="QEG16717.1"/>
    <property type="molecule type" value="Genomic_DNA"/>
</dbReference>
<reference evidence="1 2" key="1">
    <citation type="submission" date="2019-08" db="EMBL/GenBank/DDBJ databases">
        <title>Deep-cultivation of Planctomycetes and their phenomic and genomic characterization uncovers novel biology.</title>
        <authorList>
            <person name="Wiegand S."/>
            <person name="Jogler M."/>
            <person name="Boedeker C."/>
            <person name="Pinto D."/>
            <person name="Vollmers J."/>
            <person name="Rivas-Marin E."/>
            <person name="Kohn T."/>
            <person name="Peeters S.H."/>
            <person name="Heuer A."/>
            <person name="Rast P."/>
            <person name="Oberbeckmann S."/>
            <person name="Bunk B."/>
            <person name="Jeske O."/>
            <person name="Meyerdierks A."/>
            <person name="Storesund J.E."/>
            <person name="Kallscheuer N."/>
            <person name="Luecker S."/>
            <person name="Lage O.M."/>
            <person name="Pohl T."/>
            <person name="Merkel B.J."/>
            <person name="Hornburger P."/>
            <person name="Mueller R.-W."/>
            <person name="Bruemmer F."/>
            <person name="Labrenz M."/>
            <person name="Spormann A.M."/>
            <person name="Op den Camp H."/>
            <person name="Overmann J."/>
            <person name="Amann R."/>
            <person name="Jetten M.S.M."/>
            <person name="Mascher T."/>
            <person name="Medema M.H."/>
            <person name="Devos D.P."/>
            <person name="Kaster A.-K."/>
            <person name="Ovreas L."/>
            <person name="Rohde M."/>
            <person name="Galperin M.Y."/>
            <person name="Jogler C."/>
        </authorList>
    </citation>
    <scope>NUCLEOTIDE SEQUENCE [LARGE SCALE GENOMIC DNA]</scope>
    <source>
        <strain evidence="1 2">DSM 8797</strain>
    </source>
</reference>
<accession>A0ABX5YMC8</accession>